<dbReference type="InterPro" id="IPR005135">
    <property type="entry name" value="Endo/exonuclease/phosphatase"/>
</dbReference>
<organism evidence="3 4">
    <name type="scientific">Mesorhabditis spiculigera</name>
    <dbReference type="NCBI Taxonomy" id="96644"/>
    <lineage>
        <taxon>Eukaryota</taxon>
        <taxon>Metazoa</taxon>
        <taxon>Ecdysozoa</taxon>
        <taxon>Nematoda</taxon>
        <taxon>Chromadorea</taxon>
        <taxon>Rhabditida</taxon>
        <taxon>Rhabditina</taxon>
        <taxon>Rhabditomorpha</taxon>
        <taxon>Rhabditoidea</taxon>
        <taxon>Rhabditidae</taxon>
        <taxon>Mesorhabditinae</taxon>
        <taxon>Mesorhabditis</taxon>
    </lineage>
</organism>
<evidence type="ECO:0000313" key="3">
    <source>
        <dbReference type="EMBL" id="CAJ0570651.1"/>
    </source>
</evidence>
<dbReference type="AlphaFoldDB" id="A0AA36CMF7"/>
<evidence type="ECO:0000256" key="1">
    <source>
        <dbReference type="SAM" id="MobiDB-lite"/>
    </source>
</evidence>
<feature type="domain" description="Endonuclease/exonuclease/phosphatase" evidence="2">
    <location>
        <begin position="136"/>
        <end position="374"/>
    </location>
</feature>
<sequence length="511" mass="58172">MSGLTPAASSSDAELQQLATEETRNFRGSEAGATDTAIANKRQDIVQKAQDVVADPGAVPELREVKTDVPEEIIRKAEEQPQGSMYQIESQLEVFEGPGEIVEPGEETPVQKETGRQEENREEIARQTGGKYAFLFWNINTLKRDTSENSAWALLKGLLSSTGNPILMCFLCEVHQEPNELGQHAAEAREIGYKMVIPRVEYLNGDPSAEKCRNLVLLRHDVATDIEGVTTIEFLHERIKTDRLTYLAHDEVLYIFIHRQTRGGNKTEVRADRLIAEKLRDLVRGRNHVLFFGDFNTGYIDWERLVNSDRRTAPRAQSIMELMGDLGFTREWVREPTREGMCLDLLFSRQNGGAPYGVQPTGKCHVMEANGSDHKICFFGIIKEKPWHIKTKPLYQFNIGVTNGSPALRTYDLKIHNMADSEISLNIRNTSIHGFKMRFYDKVLDKEPIREPQQNFTIEAKQYHLIKLEFIDEPRQISAGTDPDWIILTNAKTYEEHHIRLRYYSAPAVAT</sequence>
<evidence type="ECO:0000313" key="4">
    <source>
        <dbReference type="Proteomes" id="UP001177023"/>
    </source>
</evidence>
<proteinExistence type="predicted"/>
<feature type="compositionally biased region" description="Basic and acidic residues" evidence="1">
    <location>
        <begin position="109"/>
        <end position="123"/>
    </location>
</feature>
<dbReference type="Pfam" id="PF03372">
    <property type="entry name" value="Exo_endo_phos"/>
    <property type="match status" value="1"/>
</dbReference>
<feature type="compositionally biased region" description="Polar residues" evidence="1">
    <location>
        <begin position="7"/>
        <end position="20"/>
    </location>
</feature>
<protein>
    <recommendedName>
        <fullName evidence="2">Endonuclease/exonuclease/phosphatase domain-containing protein</fullName>
    </recommendedName>
</protein>
<dbReference type="EMBL" id="CATQJA010002429">
    <property type="protein sequence ID" value="CAJ0570651.1"/>
    <property type="molecule type" value="Genomic_DNA"/>
</dbReference>
<dbReference type="SUPFAM" id="SSF56219">
    <property type="entry name" value="DNase I-like"/>
    <property type="match status" value="1"/>
</dbReference>
<dbReference type="InterPro" id="IPR036691">
    <property type="entry name" value="Endo/exonu/phosph_ase_sf"/>
</dbReference>
<name>A0AA36CMF7_9BILA</name>
<comment type="caution">
    <text evidence="3">The sequence shown here is derived from an EMBL/GenBank/DDBJ whole genome shotgun (WGS) entry which is preliminary data.</text>
</comment>
<keyword evidence="4" id="KW-1185">Reference proteome</keyword>
<evidence type="ECO:0000259" key="2">
    <source>
        <dbReference type="Pfam" id="PF03372"/>
    </source>
</evidence>
<gene>
    <name evidence="3" type="ORF">MSPICULIGERA_LOCUS9088</name>
</gene>
<reference evidence="3" key="1">
    <citation type="submission" date="2023-06" db="EMBL/GenBank/DDBJ databases">
        <authorList>
            <person name="Delattre M."/>
        </authorList>
    </citation>
    <scope>NUCLEOTIDE SEQUENCE</scope>
    <source>
        <strain evidence="3">AF72</strain>
    </source>
</reference>
<dbReference type="Proteomes" id="UP001177023">
    <property type="component" value="Unassembled WGS sequence"/>
</dbReference>
<accession>A0AA36CMF7</accession>
<feature type="non-terminal residue" evidence="3">
    <location>
        <position position="511"/>
    </location>
</feature>
<dbReference type="GO" id="GO:0003824">
    <property type="term" value="F:catalytic activity"/>
    <property type="evidence" value="ECO:0007669"/>
    <property type="project" value="InterPro"/>
</dbReference>
<feature type="region of interest" description="Disordered" evidence="1">
    <location>
        <begin position="1"/>
        <end position="35"/>
    </location>
</feature>
<feature type="region of interest" description="Disordered" evidence="1">
    <location>
        <begin position="100"/>
        <end position="123"/>
    </location>
</feature>
<dbReference type="Gene3D" id="3.60.10.10">
    <property type="entry name" value="Endonuclease/exonuclease/phosphatase"/>
    <property type="match status" value="1"/>
</dbReference>